<proteinExistence type="predicted"/>
<comment type="caution">
    <text evidence="2">The sequence shown here is derived from an EMBL/GenBank/DDBJ whole genome shotgun (WGS) entry which is preliminary data.</text>
</comment>
<name>A0A931JAA9_9BURK</name>
<evidence type="ECO:0000313" key="2">
    <source>
        <dbReference type="EMBL" id="MBH9578955.1"/>
    </source>
</evidence>
<evidence type="ECO:0000313" key="3">
    <source>
        <dbReference type="Proteomes" id="UP000613266"/>
    </source>
</evidence>
<keyword evidence="1" id="KW-0732">Signal</keyword>
<feature type="signal peptide" evidence="1">
    <location>
        <begin position="1"/>
        <end position="20"/>
    </location>
</feature>
<dbReference type="EMBL" id="JAEDAK010000016">
    <property type="protein sequence ID" value="MBH9578955.1"/>
    <property type="molecule type" value="Genomic_DNA"/>
</dbReference>
<dbReference type="RefSeq" id="WP_198112722.1">
    <property type="nucleotide sequence ID" value="NZ_JAEDAK010000016.1"/>
</dbReference>
<sequence length="126" mass="13843">MNRCALFAATVLVAAAPALAQTHRTFTAEALRGDFKVVLAPEARLNGKPALLSPGHRIWGADGHQLLHGAIVGQTFPVHYTLWPDGMIKEVWILNAAERANKVWPTTPAQAAQWRFEPGTQTWQKP</sequence>
<feature type="chain" id="PRO_5036863431" evidence="1">
    <location>
        <begin position="21"/>
        <end position="126"/>
    </location>
</feature>
<accession>A0A931JAA9</accession>
<dbReference type="Proteomes" id="UP000613266">
    <property type="component" value="Unassembled WGS sequence"/>
</dbReference>
<gene>
    <name evidence="2" type="ORF">I7X39_18850</name>
</gene>
<dbReference type="AlphaFoldDB" id="A0A931JAA9"/>
<reference evidence="2" key="1">
    <citation type="submission" date="2020-12" db="EMBL/GenBank/DDBJ databases">
        <title>The genome sequence of Inhella sp. 1Y17.</title>
        <authorList>
            <person name="Liu Y."/>
        </authorList>
    </citation>
    <scope>NUCLEOTIDE SEQUENCE</scope>
    <source>
        <strain evidence="2">1Y17</strain>
    </source>
</reference>
<protein>
    <submittedName>
        <fullName evidence="2">Uncharacterized protein</fullName>
    </submittedName>
</protein>
<keyword evidence="3" id="KW-1185">Reference proteome</keyword>
<evidence type="ECO:0000256" key="1">
    <source>
        <dbReference type="SAM" id="SignalP"/>
    </source>
</evidence>
<organism evidence="2 3">
    <name type="scientific">Inhella proteolytica</name>
    <dbReference type="NCBI Taxonomy" id="2795029"/>
    <lineage>
        <taxon>Bacteria</taxon>
        <taxon>Pseudomonadati</taxon>
        <taxon>Pseudomonadota</taxon>
        <taxon>Betaproteobacteria</taxon>
        <taxon>Burkholderiales</taxon>
        <taxon>Sphaerotilaceae</taxon>
        <taxon>Inhella</taxon>
    </lineage>
</organism>